<evidence type="ECO:0000313" key="1">
    <source>
        <dbReference type="EMBL" id="GII79132.1"/>
    </source>
</evidence>
<proteinExistence type="predicted"/>
<sequence>MTAAVAYPLAALATSPGIDRRWRALIAVAVPALYPLSFLI</sequence>
<protein>
    <submittedName>
        <fullName evidence="1">Uncharacterized protein</fullName>
    </submittedName>
</protein>
<evidence type="ECO:0000313" key="2">
    <source>
        <dbReference type="Proteomes" id="UP000655287"/>
    </source>
</evidence>
<dbReference type="AlphaFoldDB" id="A0A919R8D7"/>
<comment type="caution">
    <text evidence="1">The sequence shown here is derived from an EMBL/GenBank/DDBJ whole genome shotgun (WGS) entry which is preliminary data.</text>
</comment>
<keyword evidence="2" id="KW-1185">Reference proteome</keyword>
<reference evidence="1" key="1">
    <citation type="submission" date="2021-01" db="EMBL/GenBank/DDBJ databases">
        <title>Whole genome shotgun sequence of Sphaerisporangium rufum NBRC 109079.</title>
        <authorList>
            <person name="Komaki H."/>
            <person name="Tamura T."/>
        </authorList>
    </citation>
    <scope>NUCLEOTIDE SEQUENCE</scope>
    <source>
        <strain evidence="1">NBRC 109079</strain>
    </source>
</reference>
<dbReference type="EMBL" id="BOOU01000054">
    <property type="protein sequence ID" value="GII79132.1"/>
    <property type="molecule type" value="Genomic_DNA"/>
</dbReference>
<dbReference type="Proteomes" id="UP000655287">
    <property type="component" value="Unassembled WGS sequence"/>
</dbReference>
<dbReference type="RefSeq" id="WP_275412191.1">
    <property type="nucleotide sequence ID" value="NZ_BOOU01000054.1"/>
</dbReference>
<gene>
    <name evidence="1" type="ORF">Sru01_41140</name>
</gene>
<accession>A0A919R8D7</accession>
<organism evidence="1 2">
    <name type="scientific">Sphaerisporangium rufum</name>
    <dbReference type="NCBI Taxonomy" id="1381558"/>
    <lineage>
        <taxon>Bacteria</taxon>
        <taxon>Bacillati</taxon>
        <taxon>Actinomycetota</taxon>
        <taxon>Actinomycetes</taxon>
        <taxon>Streptosporangiales</taxon>
        <taxon>Streptosporangiaceae</taxon>
        <taxon>Sphaerisporangium</taxon>
    </lineage>
</organism>
<name>A0A919R8D7_9ACTN</name>